<dbReference type="Proteomes" id="UP001331761">
    <property type="component" value="Unassembled WGS sequence"/>
</dbReference>
<dbReference type="EMBL" id="WIXE01011209">
    <property type="protein sequence ID" value="KAK5976941.1"/>
    <property type="molecule type" value="Genomic_DNA"/>
</dbReference>
<feature type="compositionally biased region" description="Basic and acidic residues" evidence="1">
    <location>
        <begin position="1"/>
        <end position="12"/>
    </location>
</feature>
<name>A0AAN8FC23_TRICO</name>
<dbReference type="AlphaFoldDB" id="A0AAN8FC23"/>
<protein>
    <submittedName>
        <fullName evidence="2">Uncharacterized protein</fullName>
    </submittedName>
</protein>
<sequence length="66" mass="7700">MDAHFREVEEKGCPLQGSGGQKKSSWLRSKSRRGDEQELKQKKYCREEDATEEKKPAEMEEEESQP</sequence>
<evidence type="ECO:0000313" key="2">
    <source>
        <dbReference type="EMBL" id="KAK5976941.1"/>
    </source>
</evidence>
<gene>
    <name evidence="2" type="ORF">GCK32_012709</name>
</gene>
<accession>A0AAN8FC23</accession>
<comment type="caution">
    <text evidence="2">The sequence shown here is derived from an EMBL/GenBank/DDBJ whole genome shotgun (WGS) entry which is preliminary data.</text>
</comment>
<proteinExistence type="predicted"/>
<keyword evidence="3" id="KW-1185">Reference proteome</keyword>
<organism evidence="2 3">
    <name type="scientific">Trichostrongylus colubriformis</name>
    <name type="common">Black scour worm</name>
    <dbReference type="NCBI Taxonomy" id="6319"/>
    <lineage>
        <taxon>Eukaryota</taxon>
        <taxon>Metazoa</taxon>
        <taxon>Ecdysozoa</taxon>
        <taxon>Nematoda</taxon>
        <taxon>Chromadorea</taxon>
        <taxon>Rhabditida</taxon>
        <taxon>Rhabditina</taxon>
        <taxon>Rhabditomorpha</taxon>
        <taxon>Strongyloidea</taxon>
        <taxon>Trichostrongylidae</taxon>
        <taxon>Trichostrongylus</taxon>
    </lineage>
</organism>
<feature type="compositionally biased region" description="Basic and acidic residues" evidence="1">
    <location>
        <begin position="32"/>
        <end position="58"/>
    </location>
</feature>
<evidence type="ECO:0000256" key="1">
    <source>
        <dbReference type="SAM" id="MobiDB-lite"/>
    </source>
</evidence>
<reference evidence="2 3" key="1">
    <citation type="submission" date="2019-10" db="EMBL/GenBank/DDBJ databases">
        <title>Assembly and Annotation for the nematode Trichostrongylus colubriformis.</title>
        <authorList>
            <person name="Martin J."/>
        </authorList>
    </citation>
    <scope>NUCLEOTIDE SEQUENCE [LARGE SCALE GENOMIC DNA]</scope>
    <source>
        <strain evidence="2">G859</strain>
        <tissue evidence="2">Whole worm</tissue>
    </source>
</reference>
<evidence type="ECO:0000313" key="3">
    <source>
        <dbReference type="Proteomes" id="UP001331761"/>
    </source>
</evidence>
<feature type="region of interest" description="Disordered" evidence="1">
    <location>
        <begin position="1"/>
        <end position="66"/>
    </location>
</feature>